<keyword evidence="4" id="KW-0238">DNA-binding</keyword>
<feature type="region of interest" description="Disordered" evidence="7">
    <location>
        <begin position="1"/>
        <end position="26"/>
    </location>
</feature>
<evidence type="ECO:0000256" key="4">
    <source>
        <dbReference type="ARBA" id="ARBA00023125"/>
    </source>
</evidence>
<dbReference type="Proteomes" id="UP000231358">
    <property type="component" value="Unassembled WGS sequence"/>
</dbReference>
<dbReference type="SMART" id="SM00066">
    <property type="entry name" value="GAL4"/>
    <property type="match status" value="1"/>
</dbReference>
<dbReference type="InterPro" id="IPR007219">
    <property type="entry name" value="XnlR_reg_dom"/>
</dbReference>
<dbReference type="PROSITE" id="PS00463">
    <property type="entry name" value="ZN2_CY6_FUNGAL_1"/>
    <property type="match status" value="1"/>
</dbReference>
<organism evidence="9 10">
    <name type="scientific">Aspergillus arachidicola</name>
    <dbReference type="NCBI Taxonomy" id="656916"/>
    <lineage>
        <taxon>Eukaryota</taxon>
        <taxon>Fungi</taxon>
        <taxon>Dikarya</taxon>
        <taxon>Ascomycota</taxon>
        <taxon>Pezizomycotina</taxon>
        <taxon>Eurotiomycetes</taxon>
        <taxon>Eurotiomycetidae</taxon>
        <taxon>Eurotiales</taxon>
        <taxon>Aspergillaceae</taxon>
        <taxon>Aspergillus</taxon>
        <taxon>Aspergillus subgen. Circumdati</taxon>
    </lineage>
</organism>
<feature type="domain" description="Zn(2)-C6 fungal-type" evidence="8">
    <location>
        <begin position="28"/>
        <end position="60"/>
    </location>
</feature>
<dbReference type="PANTHER" id="PTHR31944">
    <property type="entry name" value="HEME-RESPONSIVE ZINC FINGER TRANSCRIPTION FACTOR HAP1"/>
    <property type="match status" value="1"/>
</dbReference>
<keyword evidence="1" id="KW-0479">Metal-binding</keyword>
<dbReference type="SUPFAM" id="SSF57701">
    <property type="entry name" value="Zn2/Cys6 DNA-binding domain"/>
    <property type="match status" value="1"/>
</dbReference>
<dbReference type="PROSITE" id="PS50048">
    <property type="entry name" value="ZN2_CY6_FUNGAL_2"/>
    <property type="match status" value="1"/>
</dbReference>
<dbReference type="Pfam" id="PF04082">
    <property type="entry name" value="Fungal_trans"/>
    <property type="match status" value="1"/>
</dbReference>
<dbReference type="GO" id="GO:0000978">
    <property type="term" value="F:RNA polymerase II cis-regulatory region sequence-specific DNA binding"/>
    <property type="evidence" value="ECO:0007669"/>
    <property type="project" value="TreeGrafter"/>
</dbReference>
<reference evidence="9 10" key="1">
    <citation type="submission" date="2017-05" db="EMBL/GenBank/DDBJ databases">
        <title>Genome sequence for an aflatoxigenic pathogen of Argentinian peanut, Aspergillus arachidicola.</title>
        <authorList>
            <person name="Moore G."/>
            <person name="Beltz S.B."/>
            <person name="Mack B.M."/>
        </authorList>
    </citation>
    <scope>NUCLEOTIDE SEQUENCE [LARGE SCALE GENOMIC DNA]</scope>
    <source>
        <strain evidence="9 10">CBS 117610</strain>
    </source>
</reference>
<evidence type="ECO:0000256" key="5">
    <source>
        <dbReference type="ARBA" id="ARBA00023163"/>
    </source>
</evidence>
<evidence type="ECO:0000313" key="9">
    <source>
        <dbReference type="EMBL" id="PIG81416.1"/>
    </source>
</evidence>
<accession>A0A2G7FLH1</accession>
<evidence type="ECO:0000256" key="6">
    <source>
        <dbReference type="ARBA" id="ARBA00023242"/>
    </source>
</evidence>
<keyword evidence="2" id="KW-0862">Zinc</keyword>
<dbReference type="GO" id="GO:0001228">
    <property type="term" value="F:DNA-binding transcription activator activity, RNA polymerase II-specific"/>
    <property type="evidence" value="ECO:0007669"/>
    <property type="project" value="TreeGrafter"/>
</dbReference>
<dbReference type="InterPro" id="IPR051430">
    <property type="entry name" value="Fungal_TF_Env_Response"/>
</dbReference>
<dbReference type="InterPro" id="IPR001138">
    <property type="entry name" value="Zn2Cys6_DnaBD"/>
</dbReference>
<evidence type="ECO:0000313" key="10">
    <source>
        <dbReference type="Proteomes" id="UP000231358"/>
    </source>
</evidence>
<feature type="region of interest" description="Disordered" evidence="7">
    <location>
        <begin position="48"/>
        <end position="91"/>
    </location>
</feature>
<evidence type="ECO:0000256" key="3">
    <source>
        <dbReference type="ARBA" id="ARBA00023015"/>
    </source>
</evidence>
<dbReference type="CDD" id="cd12148">
    <property type="entry name" value="fungal_TF_MHR"/>
    <property type="match status" value="1"/>
</dbReference>
<name>A0A2G7FLH1_9EURO</name>
<dbReference type="EMBL" id="NEXV01000559">
    <property type="protein sequence ID" value="PIG81416.1"/>
    <property type="molecule type" value="Genomic_DNA"/>
</dbReference>
<keyword evidence="5" id="KW-0804">Transcription</keyword>
<keyword evidence="3" id="KW-0805">Transcription regulation</keyword>
<proteinExistence type="predicted"/>
<dbReference type="GO" id="GO:0006351">
    <property type="term" value="P:DNA-templated transcription"/>
    <property type="evidence" value="ECO:0007669"/>
    <property type="project" value="InterPro"/>
</dbReference>
<evidence type="ECO:0000256" key="1">
    <source>
        <dbReference type="ARBA" id="ARBA00022723"/>
    </source>
</evidence>
<dbReference type="PANTHER" id="PTHR31944:SF130">
    <property type="entry name" value="ZN(II)2CYS6 TRANSCRIPTION FACTO (EUROFUNG)"/>
    <property type="match status" value="1"/>
</dbReference>
<dbReference type="AlphaFoldDB" id="A0A2G7FLH1"/>
<evidence type="ECO:0000256" key="7">
    <source>
        <dbReference type="SAM" id="MobiDB-lite"/>
    </source>
</evidence>
<comment type="caution">
    <text evidence="9">The sequence shown here is derived from an EMBL/GenBank/DDBJ whole genome shotgun (WGS) entry which is preliminary data.</text>
</comment>
<evidence type="ECO:0000259" key="8">
    <source>
        <dbReference type="PROSITE" id="PS50048"/>
    </source>
</evidence>
<gene>
    <name evidence="9" type="ORF">AARAC_005721</name>
</gene>
<keyword evidence="6" id="KW-0539">Nucleus</keyword>
<dbReference type="GO" id="GO:0005634">
    <property type="term" value="C:nucleus"/>
    <property type="evidence" value="ECO:0007669"/>
    <property type="project" value="TreeGrafter"/>
</dbReference>
<protein>
    <recommendedName>
        <fullName evidence="8">Zn(2)-C6 fungal-type domain-containing protein</fullName>
    </recommendedName>
</protein>
<evidence type="ECO:0000256" key="2">
    <source>
        <dbReference type="ARBA" id="ARBA00022833"/>
    </source>
</evidence>
<dbReference type="CDD" id="cd00067">
    <property type="entry name" value="GAL4"/>
    <property type="match status" value="1"/>
</dbReference>
<sequence>MLPNGAQGMSDPTAPSRPIARRKRKPLSCSLCRRRKLACDREYPSCTRCRKTGNSDSCSYDDTPAPSRNKQRKSDVSGQNRPVLTASPVPENAASSAFLESYRENNNNRPIVSDLTEPAGTWQLIGGDVDGATTGKERPAIKADVAELTYPPEPKPTEAVVFRGENYRTQYYGSTNPTSLIGHFPELRSYMKETIKHHASLPGVQKELKALDTKWKYEKPNSLPVKTADLLLFLPDQAEMDAAIRLYFDTFETMYRIVHRPTFMEEYDQLQKDRTAAKPGFIVLVLLIMATVSCTTTTDRTYVGSSSIGRERGSLWIETAESWLGKQSKKNIYLVIWQIRCLLVLAKQMCRYKKKRMWSVAGDLVREGMAAGFHRDPSRLGGKITFFDQEIRRRLWATMAELELQASVERGMPSALAAIRMDCAPPVDIDDENLRPESDSTQIQGSPCHSTSTSFLRLCRHSLDLRVTLNSRMNDLTSDLPYEDVLRYEDMIMSELRKLPSPTESSKDTTHGNLSQMARVVLDLQLRQFLVLLHASFARKIEANSRYAVSRMVCFNAAASMIDQHWRLVQSGNLMLLLLRHDYFRGALNLSHYAYVSSGIQADLCAPVDHNTLLQYIQNALTMLEDSITFLGTGFTYHWYISAAISFLRSQSQPAKSNILKQEAINQVVRQYYRVLASQEQFPRAKERIFSSNFRQGNLSEAEHQFASGNVLDPAEMSLDDVGFSQFDPTGPSMDQYFFGDPAAWTFDNLWEVA</sequence>
<dbReference type="STRING" id="656916.A0A2G7FLH1"/>
<dbReference type="GO" id="GO:0008270">
    <property type="term" value="F:zinc ion binding"/>
    <property type="evidence" value="ECO:0007669"/>
    <property type="project" value="InterPro"/>
</dbReference>
<dbReference type="Gene3D" id="4.10.240.10">
    <property type="entry name" value="Zn(2)-C6 fungal-type DNA-binding domain"/>
    <property type="match status" value="1"/>
</dbReference>
<dbReference type="Pfam" id="PF00172">
    <property type="entry name" value="Zn_clus"/>
    <property type="match status" value="1"/>
</dbReference>
<dbReference type="InterPro" id="IPR036864">
    <property type="entry name" value="Zn2-C6_fun-type_DNA-bd_sf"/>
</dbReference>
<keyword evidence="10" id="KW-1185">Reference proteome</keyword>